<dbReference type="GO" id="GO:0016857">
    <property type="term" value="F:racemase and epimerase activity, acting on carbohydrates and derivatives"/>
    <property type="evidence" value="ECO:0007669"/>
    <property type="project" value="InterPro"/>
</dbReference>
<gene>
    <name evidence="1" type="ORF">SAMN05192563_100343</name>
</gene>
<dbReference type="EMBL" id="FPBH01000003">
    <property type="protein sequence ID" value="SFT69137.1"/>
    <property type="molecule type" value="Genomic_DNA"/>
</dbReference>
<dbReference type="AlphaFoldDB" id="A0A1I7A2M4"/>
<accession>A0A1I7A2M4</accession>
<dbReference type="Pfam" id="PF05336">
    <property type="entry name" value="rhaM"/>
    <property type="match status" value="1"/>
</dbReference>
<sequence length="113" mass="13138">MRRCLMLDLKDSADLIAEYEAMHREIWPEVANYLRTQGVTRMEIFRLGTRLCMLMETDDAIFSAQRFADAEANDPVLKEWQSLMSKFQAPTPWTPPGEKWVDAALIFDLSRQP</sequence>
<dbReference type="InterPro" id="IPR052996">
    <property type="entry name" value="Carb_Metab_Mutarotase"/>
</dbReference>
<name>A0A1I7A2M4_9BURK</name>
<proteinExistence type="predicted"/>
<organism evidence="1 2">
    <name type="scientific">Paraburkholderia aspalathi</name>
    <dbReference type="NCBI Taxonomy" id="1324617"/>
    <lineage>
        <taxon>Bacteria</taxon>
        <taxon>Pseudomonadati</taxon>
        <taxon>Pseudomonadota</taxon>
        <taxon>Betaproteobacteria</taxon>
        <taxon>Burkholderiales</taxon>
        <taxon>Burkholderiaceae</taxon>
        <taxon>Paraburkholderia</taxon>
    </lineage>
</organism>
<evidence type="ECO:0000313" key="2">
    <source>
        <dbReference type="Proteomes" id="UP000198844"/>
    </source>
</evidence>
<dbReference type="PANTHER" id="PTHR43239">
    <property type="entry name" value="UPF0734 PROTEIN DDB_G0273871/DDB_G0273177"/>
    <property type="match status" value="1"/>
</dbReference>
<dbReference type="RefSeq" id="WP_093633306.1">
    <property type="nucleotide sequence ID" value="NZ_FPBH01000003.1"/>
</dbReference>
<dbReference type="Proteomes" id="UP000198844">
    <property type="component" value="Unassembled WGS sequence"/>
</dbReference>
<dbReference type="SUPFAM" id="SSF54909">
    <property type="entry name" value="Dimeric alpha+beta barrel"/>
    <property type="match status" value="1"/>
</dbReference>
<dbReference type="Gene3D" id="3.30.70.100">
    <property type="match status" value="1"/>
</dbReference>
<dbReference type="PANTHER" id="PTHR43239:SF1">
    <property type="entry name" value="UPF0734 PROTEIN DDB_G0273871_DDB_G0273177"/>
    <property type="match status" value="1"/>
</dbReference>
<dbReference type="OrthoDB" id="7272712at2"/>
<dbReference type="InterPro" id="IPR008000">
    <property type="entry name" value="Rham/fucose_mutarotase"/>
</dbReference>
<dbReference type="InterPro" id="IPR011008">
    <property type="entry name" value="Dimeric_a/b-barrel"/>
</dbReference>
<evidence type="ECO:0000313" key="1">
    <source>
        <dbReference type="EMBL" id="SFT69137.1"/>
    </source>
</evidence>
<protein>
    <submittedName>
        <fullName evidence="1">L-rhamnose mutarotase</fullName>
    </submittedName>
</protein>
<reference evidence="1 2" key="1">
    <citation type="submission" date="2016-10" db="EMBL/GenBank/DDBJ databases">
        <authorList>
            <person name="de Groot N.N."/>
        </authorList>
    </citation>
    <scope>NUCLEOTIDE SEQUENCE [LARGE SCALE GENOMIC DNA]</scope>
    <source>
        <strain evidence="1 2">LMG 27731</strain>
    </source>
</reference>